<evidence type="ECO:0000259" key="10">
    <source>
        <dbReference type="Pfam" id="PF12704"/>
    </source>
</evidence>
<keyword evidence="5 8" id="KW-0472">Membrane</keyword>
<dbReference type="Pfam" id="PF02687">
    <property type="entry name" value="FtsX"/>
    <property type="match status" value="1"/>
</dbReference>
<evidence type="ECO:0000259" key="9">
    <source>
        <dbReference type="Pfam" id="PF02687"/>
    </source>
</evidence>
<feature type="transmembrane region" description="Helical" evidence="8">
    <location>
        <begin position="275"/>
        <end position="300"/>
    </location>
</feature>
<protein>
    <submittedName>
        <fullName evidence="11">Macrolide export ATP-binding/permease protein MacB</fullName>
        <ecNumber evidence="11">3.6.3.-</ecNumber>
    </submittedName>
</protein>
<dbReference type="EC" id="3.6.3.-" evidence="11"/>
<comment type="subcellular location">
    <subcellularLocation>
        <location evidence="1">Cell membrane</location>
        <topology evidence="1">Multi-pass membrane protein</topology>
    </subcellularLocation>
</comment>
<dbReference type="Pfam" id="PF12704">
    <property type="entry name" value="MacB_PCD"/>
    <property type="match status" value="1"/>
</dbReference>
<comment type="similarity">
    <text evidence="6">Belongs to the ABC-4 integral membrane protein family.</text>
</comment>
<feature type="transmembrane region" description="Helical" evidence="8">
    <location>
        <begin position="332"/>
        <end position="356"/>
    </location>
</feature>
<reference evidence="11" key="1">
    <citation type="submission" date="2020-02" db="EMBL/GenBank/DDBJ databases">
        <authorList>
            <person name="Meier V. D."/>
        </authorList>
    </citation>
    <scope>NUCLEOTIDE SEQUENCE</scope>
    <source>
        <strain evidence="11">AVDCRST_MAG03</strain>
    </source>
</reference>
<evidence type="ECO:0000256" key="1">
    <source>
        <dbReference type="ARBA" id="ARBA00004651"/>
    </source>
</evidence>
<sequence length="403" mass="40314">MRKALQIAGMSLSALFGNWARSVLTTLGVVIGVAAVILIMSLGAGVQQQVTGQLDELGPNLITVAPGSGGASEGGMAPDDEGGGPGEGAGAVSTLTTKDAGAVAELPSVTAASSSVSVTLPIEGAGYSFTGVDPSYQEISSTKLQTGRFVQDDNELVLTAATAKDLLNSGPEASIGESVAIRGEEYEVVGISRESTSGGFAAQAASSYMITGDALALSGAENVSQITALAKNPDAVNATAKDISAELKAAHGGAEDFSVTTQEQLLSSFTQITNVLTIGLTGIAAISLLVGGIGVMNIMLVSVTERTREIGVRKALGASNADVLSQFLLEAVLLSVFGGLVGIGVGVGVSALLPVLSANLATAVTLNSVLIASGASVLIGIIFGVLPAYRSAGLQPVEALRRE</sequence>
<feature type="domain" description="MacB-like periplasmic core" evidence="10">
    <location>
        <begin position="22"/>
        <end position="245"/>
    </location>
</feature>
<dbReference type="InterPro" id="IPR050250">
    <property type="entry name" value="Macrolide_Exporter_MacB"/>
</dbReference>
<organism evidence="11">
    <name type="scientific">uncultured Rubrobacteraceae bacterium</name>
    <dbReference type="NCBI Taxonomy" id="349277"/>
    <lineage>
        <taxon>Bacteria</taxon>
        <taxon>Bacillati</taxon>
        <taxon>Actinomycetota</taxon>
        <taxon>Rubrobacteria</taxon>
        <taxon>Rubrobacterales</taxon>
        <taxon>Rubrobacteraceae</taxon>
        <taxon>environmental samples</taxon>
    </lineage>
</organism>
<evidence type="ECO:0000256" key="2">
    <source>
        <dbReference type="ARBA" id="ARBA00022475"/>
    </source>
</evidence>
<keyword evidence="11" id="KW-0547">Nucleotide-binding</keyword>
<feature type="domain" description="ABC3 transporter permease C-terminal" evidence="9">
    <location>
        <begin position="283"/>
        <end position="396"/>
    </location>
</feature>
<feature type="region of interest" description="Disordered" evidence="7">
    <location>
        <begin position="65"/>
        <end position="93"/>
    </location>
</feature>
<dbReference type="InterPro" id="IPR025857">
    <property type="entry name" value="MacB_PCD"/>
</dbReference>
<dbReference type="PANTHER" id="PTHR30572">
    <property type="entry name" value="MEMBRANE COMPONENT OF TRANSPORTER-RELATED"/>
    <property type="match status" value="1"/>
</dbReference>
<keyword evidence="11" id="KW-0067">ATP-binding</keyword>
<feature type="transmembrane region" description="Helical" evidence="8">
    <location>
        <begin position="368"/>
        <end position="389"/>
    </location>
</feature>
<evidence type="ECO:0000256" key="4">
    <source>
        <dbReference type="ARBA" id="ARBA00022989"/>
    </source>
</evidence>
<dbReference type="GO" id="GO:0016787">
    <property type="term" value="F:hydrolase activity"/>
    <property type="evidence" value="ECO:0007669"/>
    <property type="project" value="UniProtKB-KW"/>
</dbReference>
<evidence type="ECO:0000256" key="6">
    <source>
        <dbReference type="ARBA" id="ARBA00038076"/>
    </source>
</evidence>
<gene>
    <name evidence="11" type="ORF">AVDCRST_MAG03-2473</name>
</gene>
<dbReference type="GO" id="GO:0022857">
    <property type="term" value="F:transmembrane transporter activity"/>
    <property type="evidence" value="ECO:0007669"/>
    <property type="project" value="TreeGrafter"/>
</dbReference>
<feature type="transmembrane region" description="Helical" evidence="8">
    <location>
        <begin position="27"/>
        <end position="46"/>
    </location>
</feature>
<evidence type="ECO:0000256" key="8">
    <source>
        <dbReference type="SAM" id="Phobius"/>
    </source>
</evidence>
<accession>A0A6J4PNU2</accession>
<dbReference type="EMBL" id="CADCUT010000152">
    <property type="protein sequence ID" value="CAA9419853.1"/>
    <property type="molecule type" value="Genomic_DNA"/>
</dbReference>
<evidence type="ECO:0000256" key="5">
    <source>
        <dbReference type="ARBA" id="ARBA00023136"/>
    </source>
</evidence>
<dbReference type="InterPro" id="IPR003838">
    <property type="entry name" value="ABC3_permease_C"/>
</dbReference>
<keyword evidence="3 8" id="KW-0812">Transmembrane</keyword>
<dbReference type="PANTHER" id="PTHR30572:SF4">
    <property type="entry name" value="ABC TRANSPORTER PERMEASE YTRF"/>
    <property type="match status" value="1"/>
</dbReference>
<dbReference type="AlphaFoldDB" id="A0A6J4PNU2"/>
<evidence type="ECO:0000256" key="7">
    <source>
        <dbReference type="SAM" id="MobiDB-lite"/>
    </source>
</evidence>
<evidence type="ECO:0000313" key="11">
    <source>
        <dbReference type="EMBL" id="CAA9419853.1"/>
    </source>
</evidence>
<name>A0A6J4PNU2_9ACTN</name>
<proteinExistence type="inferred from homology"/>
<evidence type="ECO:0000256" key="3">
    <source>
        <dbReference type="ARBA" id="ARBA00022692"/>
    </source>
</evidence>
<keyword evidence="11" id="KW-0378">Hydrolase</keyword>
<dbReference type="GO" id="GO:0005886">
    <property type="term" value="C:plasma membrane"/>
    <property type="evidence" value="ECO:0007669"/>
    <property type="project" value="UniProtKB-SubCell"/>
</dbReference>
<dbReference type="GO" id="GO:0005524">
    <property type="term" value="F:ATP binding"/>
    <property type="evidence" value="ECO:0007669"/>
    <property type="project" value="UniProtKB-KW"/>
</dbReference>
<keyword evidence="2" id="KW-1003">Cell membrane</keyword>
<keyword evidence="4 8" id="KW-1133">Transmembrane helix</keyword>